<dbReference type="InterPro" id="IPR006146">
    <property type="entry name" value="5'-Nucleotdase_CS"/>
</dbReference>
<evidence type="ECO:0008006" key="8">
    <source>
        <dbReference type="Google" id="ProtNLM"/>
    </source>
</evidence>
<dbReference type="Pfam" id="PF02872">
    <property type="entry name" value="5_nucleotid_C"/>
    <property type="match status" value="2"/>
</dbReference>
<dbReference type="PRINTS" id="PR01607">
    <property type="entry name" value="APYRASEFAMLY"/>
</dbReference>
<evidence type="ECO:0000256" key="1">
    <source>
        <dbReference type="ARBA" id="ARBA00022729"/>
    </source>
</evidence>
<evidence type="ECO:0000313" key="6">
    <source>
        <dbReference type="EMBL" id="SDB81934.1"/>
    </source>
</evidence>
<keyword evidence="7" id="KW-1185">Reference proteome</keyword>
<dbReference type="AlphaFoldDB" id="A0A1G6GJ18"/>
<dbReference type="Pfam" id="PF19886">
    <property type="entry name" value="DUF6359"/>
    <property type="match status" value="1"/>
</dbReference>
<dbReference type="InterPro" id="IPR006179">
    <property type="entry name" value="5_nucleotidase/apyrase"/>
</dbReference>
<proteinExistence type="predicted"/>
<dbReference type="GO" id="GO:0046872">
    <property type="term" value="F:metal ion binding"/>
    <property type="evidence" value="ECO:0007669"/>
    <property type="project" value="InterPro"/>
</dbReference>
<gene>
    <name evidence="6" type="ORF">SAMN05421737_101126</name>
</gene>
<dbReference type="Pfam" id="PF00149">
    <property type="entry name" value="Metallophos"/>
    <property type="match status" value="1"/>
</dbReference>
<dbReference type="Proteomes" id="UP000242662">
    <property type="component" value="Unassembled WGS sequence"/>
</dbReference>
<dbReference type="Gene3D" id="3.90.780.10">
    <property type="entry name" value="5'-Nucleotidase, C-terminal domain"/>
    <property type="match status" value="2"/>
</dbReference>
<dbReference type="EMBL" id="FMYM01000001">
    <property type="protein sequence ID" value="SDB81934.1"/>
    <property type="molecule type" value="Genomic_DNA"/>
</dbReference>
<sequence length="826" mass="88594">MLAMILKKIFVVFLGWIIITVPKPTPPVDPTPEQPPSLEGDVTLDIIHTNDIHSALTDFGKVSAYIKSERAASDHFLYLDAGDFVSGDPVVDLNHGKPMIDIFNLVGLDAVAIGNHEFDYGPTYLQENMEASSFPWLGANIDTGDTGVPNPDPYVILDVNGLSVGVLGLTEAPPSTAPDNVEGMTLEEDYVATALAYQEELEANADVIVALTHIGHPNDRKLAEEVDYFDVIIGGHSHTPLQKPVVINGTPITQAGSSLQQLGKLSLTYNADTDKVTAVDGQLVPVSSFIEVDTEVQAVIDHYTDEMEDILGEVVGHSHTGLPRDGRTHRDAPLGNFWTDAMKDLAGADIALTNNGGLRDGIASGPVTMRDIYKVEPFANQIMSIEMTGQALKDVLEFSYTRNGRNQIDLQTSGLHYEIVTGMTGNFLDVNMTLNGEPVDLEQTYNVAVADYIGTGGSGYNFVGTVLERNVGLMTTAMKEYGLKLTAEGKALDYTSEGRIKISVDPSGPLPGEIIGSTETGLYSANKNKHDVGIGNLYTDAMRAKVNSDIALLNGSSITGEIPPGPITDQQIEALDRFGNKVVVVEATGSELKEMILSQSRHHNGVDLQVSGLTYTLVPGDNKFSDVKIFLADGTPLDMDTTYTVAYNDYMHGASFYQVGTLVNDNLGPVWQAVVDFVTESEGPMNTTEGSRITIEGEDGSPSDPSGTLTVAEAIQQQSGVKPVKGYIVGSIVNSQPVIGEGTHAPSNLLLADDPAETDRAKMLPVQLVNGTPVRTGLNLASHPEHFGKYVRITGSLETYFSTPGMRNSSDYAFLDAPETPAPAKH</sequence>
<dbReference type="PANTHER" id="PTHR11575">
    <property type="entry name" value="5'-NUCLEOTIDASE-RELATED"/>
    <property type="match status" value="1"/>
</dbReference>
<feature type="domain" description="Endonuclease YhcR N-terminal" evidence="5">
    <location>
        <begin position="709"/>
        <end position="814"/>
    </location>
</feature>
<dbReference type="SUPFAM" id="SSF55816">
    <property type="entry name" value="5'-nucleotidase (syn. UDP-sugar hydrolase), C-terminal domain"/>
    <property type="match status" value="2"/>
</dbReference>
<dbReference type="GO" id="GO:0000166">
    <property type="term" value="F:nucleotide binding"/>
    <property type="evidence" value="ECO:0007669"/>
    <property type="project" value="InterPro"/>
</dbReference>
<dbReference type="GO" id="GO:0016788">
    <property type="term" value="F:hydrolase activity, acting on ester bonds"/>
    <property type="evidence" value="ECO:0007669"/>
    <property type="project" value="InterPro"/>
</dbReference>
<feature type="domain" description="5'-Nucleotidase C-terminal" evidence="4">
    <location>
        <begin position="515"/>
        <end position="653"/>
    </location>
</feature>
<dbReference type="InterPro" id="IPR008334">
    <property type="entry name" value="5'-Nucleotdase_C"/>
</dbReference>
<reference evidence="7" key="1">
    <citation type="submission" date="2016-09" db="EMBL/GenBank/DDBJ databases">
        <authorList>
            <person name="Varghese N."/>
            <person name="Submissions S."/>
        </authorList>
    </citation>
    <scope>NUCLEOTIDE SEQUENCE [LARGE SCALE GENOMIC DNA]</scope>
    <source>
        <strain evidence="7">25nlg</strain>
    </source>
</reference>
<name>A0A1G6GJ18_9BACI</name>
<feature type="domain" description="5'-Nucleotidase C-terminal" evidence="4">
    <location>
        <begin position="314"/>
        <end position="462"/>
    </location>
</feature>
<evidence type="ECO:0000259" key="5">
    <source>
        <dbReference type="Pfam" id="PF19886"/>
    </source>
</evidence>
<dbReference type="CDD" id="cd00845">
    <property type="entry name" value="MPP_UshA_N_like"/>
    <property type="match status" value="1"/>
</dbReference>
<keyword evidence="1" id="KW-0732">Signal</keyword>
<evidence type="ECO:0000256" key="2">
    <source>
        <dbReference type="SAM" id="MobiDB-lite"/>
    </source>
</evidence>
<feature type="region of interest" description="Disordered" evidence="2">
    <location>
        <begin position="682"/>
        <end position="707"/>
    </location>
</feature>
<evidence type="ECO:0000259" key="3">
    <source>
        <dbReference type="Pfam" id="PF00149"/>
    </source>
</evidence>
<dbReference type="InterPro" id="IPR004843">
    <property type="entry name" value="Calcineurin-like_PHP"/>
</dbReference>
<dbReference type="PROSITE" id="PS00785">
    <property type="entry name" value="5_NUCLEOTIDASE_1"/>
    <property type="match status" value="1"/>
</dbReference>
<dbReference type="SUPFAM" id="SSF56300">
    <property type="entry name" value="Metallo-dependent phosphatases"/>
    <property type="match status" value="1"/>
</dbReference>
<dbReference type="GO" id="GO:0009166">
    <property type="term" value="P:nucleotide catabolic process"/>
    <property type="evidence" value="ECO:0007669"/>
    <property type="project" value="InterPro"/>
</dbReference>
<dbReference type="PANTHER" id="PTHR11575:SF24">
    <property type="entry name" value="5'-NUCLEOTIDASE"/>
    <property type="match status" value="1"/>
</dbReference>
<evidence type="ECO:0000313" key="7">
    <source>
        <dbReference type="Proteomes" id="UP000242662"/>
    </source>
</evidence>
<accession>A0A1G6GJ18</accession>
<dbReference type="STRING" id="1464122.SAMN05421737_101126"/>
<dbReference type="InterPro" id="IPR045939">
    <property type="entry name" value="YhcR_N"/>
</dbReference>
<dbReference type="InterPro" id="IPR036907">
    <property type="entry name" value="5'-Nucleotdase_C_sf"/>
</dbReference>
<protein>
    <recommendedName>
        <fullName evidence="8">2',3'-cyclic-nucleotide 2'-phosphodiesterase/5'-or 3'-nucleotidase, 5'-nucleotidase family</fullName>
    </recommendedName>
</protein>
<dbReference type="InterPro" id="IPR029052">
    <property type="entry name" value="Metallo-depent_PP-like"/>
</dbReference>
<dbReference type="Gene3D" id="3.60.21.10">
    <property type="match status" value="1"/>
</dbReference>
<feature type="domain" description="Calcineurin-like phosphoesterase" evidence="3">
    <location>
        <begin position="46"/>
        <end position="240"/>
    </location>
</feature>
<dbReference type="RefSeq" id="WP_245700957.1">
    <property type="nucleotide sequence ID" value="NZ_FMYM01000001.1"/>
</dbReference>
<evidence type="ECO:0000259" key="4">
    <source>
        <dbReference type="Pfam" id="PF02872"/>
    </source>
</evidence>
<organism evidence="6 7">
    <name type="scientific">Shouchella lonarensis</name>
    <dbReference type="NCBI Taxonomy" id="1464122"/>
    <lineage>
        <taxon>Bacteria</taxon>
        <taxon>Bacillati</taxon>
        <taxon>Bacillota</taxon>
        <taxon>Bacilli</taxon>
        <taxon>Bacillales</taxon>
        <taxon>Bacillaceae</taxon>
        <taxon>Shouchella</taxon>
    </lineage>
</organism>